<comment type="caution">
    <text evidence="2">The sequence shown here is derived from an EMBL/GenBank/DDBJ whole genome shotgun (WGS) entry which is preliminary data.</text>
</comment>
<sequence>MLQLDKNSHQGLMIIILLGFFVVIPFLFVVKYATLSADDFPRAVFDIQDFFRNYSSWYKMHNGRFVNAFFSLLPIYSPTPLRLMLFINFVFNFIALRFFLFELFSFYGIQVSKKVNFIATIVFFSLLIVQMPSLVDYFYWYASMTVYSISFCCFLMTLAYLFKMMRGDKRAIIWSMLFSILAIGSSELFILLLNSIVAVFLFVDYINRKQVVRSLIYLQLIVIAASVLVILSPGSANRQQAFEQSGNFINALSVTWREILFFFSNEFSNLQDYLTYSVIVMLIALVLIKSKNSVSLKYINPLILLLFSITLLICILFTPSYAMGGLPFNYGRVGNLIHLLWLVIVLVNTINLMVALKKQQWIDWSIGEYWCLPTLLVLLTTSVVRSSNVNNIYDDLINDRFEKSENDRNDRLLRVINSREVNIVLEPMMMPKTLQYTDVTSNPDHWYNKSYVNYFNAKYDININTVRVENKTASAVEALD</sequence>
<organism evidence="2 3">
    <name type="scientific">Nonlabens agnitus</name>
    <dbReference type="NCBI Taxonomy" id="870484"/>
    <lineage>
        <taxon>Bacteria</taxon>
        <taxon>Pseudomonadati</taxon>
        <taxon>Bacteroidota</taxon>
        <taxon>Flavobacteriia</taxon>
        <taxon>Flavobacteriales</taxon>
        <taxon>Flavobacteriaceae</taxon>
        <taxon>Nonlabens</taxon>
    </lineage>
</organism>
<gene>
    <name evidence="2" type="ORF">BST86_07780</name>
</gene>
<evidence type="ECO:0000313" key="2">
    <source>
        <dbReference type="EMBL" id="PRP67005.1"/>
    </source>
</evidence>
<feature type="transmembrane region" description="Helical" evidence="1">
    <location>
        <begin position="138"/>
        <end position="162"/>
    </location>
</feature>
<protein>
    <recommendedName>
        <fullName evidence="4">Glycosyltransferase RgtA/B/C/D-like domain-containing protein</fullName>
    </recommendedName>
</protein>
<dbReference type="InterPro" id="IPR045691">
    <property type="entry name" value="DUF6056"/>
</dbReference>
<feature type="transmembrane region" description="Helical" evidence="1">
    <location>
        <begin position="12"/>
        <end position="33"/>
    </location>
</feature>
<feature type="transmembrane region" description="Helical" evidence="1">
    <location>
        <begin position="83"/>
        <end position="103"/>
    </location>
</feature>
<feature type="transmembrane region" description="Helical" evidence="1">
    <location>
        <begin position="336"/>
        <end position="356"/>
    </location>
</feature>
<evidence type="ECO:0000256" key="1">
    <source>
        <dbReference type="SAM" id="Phobius"/>
    </source>
</evidence>
<feature type="transmembrane region" description="Helical" evidence="1">
    <location>
        <begin position="115"/>
        <end position="132"/>
    </location>
</feature>
<dbReference type="EMBL" id="MQUC01000003">
    <property type="protein sequence ID" value="PRP67005.1"/>
    <property type="molecule type" value="Genomic_DNA"/>
</dbReference>
<keyword evidence="1" id="KW-0472">Membrane</keyword>
<dbReference type="Pfam" id="PF19528">
    <property type="entry name" value="DUF6056"/>
    <property type="match status" value="1"/>
</dbReference>
<dbReference type="AlphaFoldDB" id="A0A2S9WU51"/>
<dbReference type="Proteomes" id="UP000239532">
    <property type="component" value="Unassembled WGS sequence"/>
</dbReference>
<keyword evidence="3" id="KW-1185">Reference proteome</keyword>
<proteinExistence type="predicted"/>
<evidence type="ECO:0000313" key="3">
    <source>
        <dbReference type="Proteomes" id="UP000239532"/>
    </source>
</evidence>
<feature type="transmembrane region" description="Helical" evidence="1">
    <location>
        <begin position="248"/>
        <end position="267"/>
    </location>
</feature>
<evidence type="ECO:0008006" key="4">
    <source>
        <dbReference type="Google" id="ProtNLM"/>
    </source>
</evidence>
<reference evidence="2 3" key="1">
    <citation type="submission" date="2016-11" db="EMBL/GenBank/DDBJ databases">
        <title>Trade-off between light-utilization and light-protection in marine flavobacteria.</title>
        <authorList>
            <person name="Kumagai Y."/>
        </authorList>
    </citation>
    <scope>NUCLEOTIDE SEQUENCE [LARGE SCALE GENOMIC DNA]</scope>
    <source>
        <strain evidence="2 3">JCM 17109</strain>
    </source>
</reference>
<dbReference type="RefSeq" id="WP_105982785.1">
    <property type="nucleotide sequence ID" value="NZ_MQUC01000003.1"/>
</dbReference>
<name>A0A2S9WU51_9FLAO</name>
<feature type="transmembrane region" description="Helical" evidence="1">
    <location>
        <begin position="273"/>
        <end position="290"/>
    </location>
</feature>
<keyword evidence="1" id="KW-0812">Transmembrane</keyword>
<feature type="transmembrane region" description="Helical" evidence="1">
    <location>
        <begin position="215"/>
        <end position="236"/>
    </location>
</feature>
<feature type="transmembrane region" description="Helical" evidence="1">
    <location>
        <begin position="174"/>
        <end position="203"/>
    </location>
</feature>
<keyword evidence="1" id="KW-1133">Transmembrane helix</keyword>
<accession>A0A2S9WU51</accession>
<feature type="transmembrane region" description="Helical" evidence="1">
    <location>
        <begin position="302"/>
        <end position="324"/>
    </location>
</feature>